<proteinExistence type="predicted"/>
<gene>
    <name evidence="2" type="ORF">NSJP_0335</name>
</gene>
<feature type="region of interest" description="Disordered" evidence="1">
    <location>
        <begin position="15"/>
        <end position="62"/>
    </location>
</feature>
<dbReference type="AlphaFoldDB" id="A0A1W1I0K1"/>
<dbReference type="Proteomes" id="UP000192042">
    <property type="component" value="Chromosome I"/>
</dbReference>
<accession>A0A1W1I0K1</accession>
<organism evidence="2 3">
    <name type="scientific">Nitrospira japonica</name>
    <dbReference type="NCBI Taxonomy" id="1325564"/>
    <lineage>
        <taxon>Bacteria</taxon>
        <taxon>Pseudomonadati</taxon>
        <taxon>Nitrospirota</taxon>
        <taxon>Nitrospiria</taxon>
        <taxon>Nitrospirales</taxon>
        <taxon>Nitrospiraceae</taxon>
        <taxon>Nitrospira</taxon>
    </lineage>
</organism>
<protein>
    <submittedName>
        <fullName evidence="2">Uncharacterized protein</fullName>
    </submittedName>
</protein>
<dbReference type="KEGG" id="nja:NSJP_0335"/>
<keyword evidence="3" id="KW-1185">Reference proteome</keyword>
<name>A0A1W1I0K1_9BACT</name>
<evidence type="ECO:0000313" key="3">
    <source>
        <dbReference type="Proteomes" id="UP000192042"/>
    </source>
</evidence>
<evidence type="ECO:0000256" key="1">
    <source>
        <dbReference type="SAM" id="MobiDB-lite"/>
    </source>
</evidence>
<sequence>MSNVATPACLARAVEKPAEPGKTANPDDFSTRAVRVGREARASPENGHQRDGCFRGGSHPCR</sequence>
<feature type="compositionally biased region" description="Basic and acidic residues" evidence="1">
    <location>
        <begin position="36"/>
        <end position="53"/>
    </location>
</feature>
<dbReference type="EMBL" id="LT828648">
    <property type="protein sequence ID" value="SLM46507.1"/>
    <property type="molecule type" value="Genomic_DNA"/>
</dbReference>
<evidence type="ECO:0000313" key="2">
    <source>
        <dbReference type="EMBL" id="SLM46507.1"/>
    </source>
</evidence>
<reference evidence="2 3" key="1">
    <citation type="submission" date="2017-03" db="EMBL/GenBank/DDBJ databases">
        <authorList>
            <person name="Afonso C.L."/>
            <person name="Miller P.J."/>
            <person name="Scott M.A."/>
            <person name="Spackman E."/>
            <person name="Goraichik I."/>
            <person name="Dimitrov K.M."/>
            <person name="Suarez D.L."/>
            <person name="Swayne D.E."/>
        </authorList>
    </citation>
    <scope>NUCLEOTIDE SEQUENCE [LARGE SCALE GENOMIC DNA]</scope>
    <source>
        <strain evidence="2">Genome sequencing of Nitrospira japonica strain NJ11</strain>
    </source>
</reference>